<reference evidence="1 2" key="1">
    <citation type="submission" date="2018-10" db="EMBL/GenBank/DDBJ databases">
        <title>Genome assembly for a Yunnan-Guizhou Plateau 3E fish, Anabarilius grahami (Regan), and its evolutionary and genetic applications.</title>
        <authorList>
            <person name="Jiang W."/>
        </authorList>
    </citation>
    <scope>NUCLEOTIDE SEQUENCE [LARGE SCALE GENOMIC DNA]</scope>
    <source>
        <strain evidence="1">AG-KIZ</strain>
        <tissue evidence="1">Muscle</tissue>
    </source>
</reference>
<protein>
    <submittedName>
        <fullName evidence="1">Uncharacterized protein</fullName>
    </submittedName>
</protein>
<dbReference type="Proteomes" id="UP000281406">
    <property type="component" value="Unassembled WGS sequence"/>
</dbReference>
<comment type="caution">
    <text evidence="1">The sequence shown here is derived from an EMBL/GenBank/DDBJ whole genome shotgun (WGS) entry which is preliminary data.</text>
</comment>
<dbReference type="AlphaFoldDB" id="A0A3N0YR03"/>
<name>A0A3N0YR03_ANAGA</name>
<evidence type="ECO:0000313" key="1">
    <source>
        <dbReference type="EMBL" id="ROL48420.1"/>
    </source>
</evidence>
<sequence>MKRQIQGCYSMPAVTQHLHLQPGAKKTAGDTLTADDMTTEAFNALSKAPSIPGGDFHCGHVTILLYDAPTANSTQNELDRITVLTDSTRNVHRVDYLTLIQSVMA</sequence>
<keyword evidence="2" id="KW-1185">Reference proteome</keyword>
<evidence type="ECO:0000313" key="2">
    <source>
        <dbReference type="Proteomes" id="UP000281406"/>
    </source>
</evidence>
<accession>A0A3N0YR03</accession>
<proteinExistence type="predicted"/>
<organism evidence="1 2">
    <name type="scientific">Anabarilius grahami</name>
    <name type="common">Kanglang fish</name>
    <name type="synonym">Barilius grahami</name>
    <dbReference type="NCBI Taxonomy" id="495550"/>
    <lineage>
        <taxon>Eukaryota</taxon>
        <taxon>Metazoa</taxon>
        <taxon>Chordata</taxon>
        <taxon>Craniata</taxon>
        <taxon>Vertebrata</taxon>
        <taxon>Euteleostomi</taxon>
        <taxon>Actinopterygii</taxon>
        <taxon>Neopterygii</taxon>
        <taxon>Teleostei</taxon>
        <taxon>Ostariophysi</taxon>
        <taxon>Cypriniformes</taxon>
        <taxon>Xenocyprididae</taxon>
        <taxon>Xenocypridinae</taxon>
        <taxon>Xenocypridinae incertae sedis</taxon>
        <taxon>Anabarilius</taxon>
    </lineage>
</organism>
<dbReference type="EMBL" id="RJVU01030162">
    <property type="protein sequence ID" value="ROL48420.1"/>
    <property type="molecule type" value="Genomic_DNA"/>
</dbReference>
<gene>
    <name evidence="1" type="ORF">DPX16_23886</name>
</gene>